<evidence type="ECO:0000259" key="1">
    <source>
        <dbReference type="Pfam" id="PF08349"/>
    </source>
</evidence>
<dbReference type="InterPro" id="IPR007553">
    <property type="entry name" value="2-thiour_desulf"/>
</dbReference>
<proteinExistence type="predicted"/>
<evidence type="ECO:0000313" key="3">
    <source>
        <dbReference type="EMBL" id="ROU11799.1"/>
    </source>
</evidence>
<accession>A0A3N2RWI1</accession>
<feature type="domain" description="DUF1722" evidence="1">
    <location>
        <begin position="192"/>
        <end position="309"/>
    </location>
</feature>
<dbReference type="InterPro" id="IPR017087">
    <property type="entry name" value="UCP037004"/>
</dbReference>
<reference evidence="3 4" key="1">
    <citation type="submission" date="2018-10" db="EMBL/GenBank/DDBJ databases">
        <title>Horizontal transference of carbapenem resistance between Klebsiella pneumoniae and Kluyvera ascorbata during abdominal infection: a case report.</title>
        <authorList>
            <person name="Raro O.H.F."/>
            <person name="Lima-Morales D."/>
            <person name="Barth A.L."/>
            <person name="Paim T.G.S."/>
            <person name="Mott M.P."/>
            <person name="Riche C.V.W."/>
            <person name="Teixeira U.F."/>
            <person name="Waechter F."/>
            <person name="Dias C.A.G."/>
        </authorList>
    </citation>
    <scope>NUCLEOTIDE SEQUENCE [LARGE SCALE GENOMIC DNA]</scope>
    <source>
        <strain evidence="3 4">OT2</strain>
    </source>
</reference>
<organism evidence="3 4">
    <name type="scientific">Kluyvera ascorbata</name>
    <dbReference type="NCBI Taxonomy" id="51288"/>
    <lineage>
        <taxon>Bacteria</taxon>
        <taxon>Pseudomonadati</taxon>
        <taxon>Pseudomonadota</taxon>
        <taxon>Gammaproteobacteria</taxon>
        <taxon>Enterobacterales</taxon>
        <taxon>Enterobacteriaceae</taxon>
        <taxon>Kluyvera</taxon>
    </lineage>
</organism>
<dbReference type="InterPro" id="IPR013560">
    <property type="entry name" value="DUF1722"/>
</dbReference>
<reference evidence="2 5" key="2">
    <citation type="submission" date="2023-10" db="EMBL/GenBank/DDBJ databases">
        <title>Wastewater isolates of ESBL- and carbapenemase-producing Gram-negative bacteria from New Zealand.</title>
        <authorList>
            <person name="Straub C."/>
            <person name="Weaver L."/>
            <person name="Cornelius A."/>
            <person name="Mcgill E."/>
            <person name="Dyet K."/>
            <person name="White L."/>
            <person name="Pattis I."/>
        </authorList>
    </citation>
    <scope>NUCLEOTIDE SEQUENCE [LARGE SCALE GENOMIC DNA]</scope>
    <source>
        <strain evidence="2 5">ESBL09</strain>
    </source>
</reference>
<dbReference type="AlphaFoldDB" id="A0A3N2RWI1"/>
<dbReference type="Pfam" id="PF08349">
    <property type="entry name" value="DUF1722"/>
    <property type="match status" value="1"/>
</dbReference>
<dbReference type="RefSeq" id="WP_123652094.1">
    <property type="nucleotide sequence ID" value="NZ_CAXTIH010000005.1"/>
</dbReference>
<dbReference type="Proteomes" id="UP000268051">
    <property type="component" value="Unassembled WGS sequence"/>
</dbReference>
<evidence type="ECO:0000313" key="4">
    <source>
        <dbReference type="Proteomes" id="UP000268051"/>
    </source>
</evidence>
<dbReference type="EMBL" id="RHFN01000021">
    <property type="protein sequence ID" value="ROU11799.1"/>
    <property type="molecule type" value="Genomic_DNA"/>
</dbReference>
<keyword evidence="5" id="KW-1185">Reference proteome</keyword>
<dbReference type="OrthoDB" id="495783at2"/>
<dbReference type="PIRSF" id="PIRSF037004">
    <property type="entry name" value="UCP037004"/>
    <property type="match status" value="1"/>
</dbReference>
<dbReference type="PANTHER" id="PTHR30087:SF0">
    <property type="entry name" value="INNER MEMBRANE PROTEIN"/>
    <property type="match status" value="1"/>
</dbReference>
<sequence>MNDKPILGISGCLTGAAVRFDGGHKRMGFIMDELADWVTFKPVCPEMGIGLPTPRPALRLVKTANGDTRVRMSQDLDNDLTDKMHHFAEEVLPGAAHFAGFIVCAKSPSCGMERVRLYDERGNRGAKEGVGLFTAALQARYPWLPVEEDGRLHDPVLRENFVARIFALHELNTLRDEGLTRQALLAFHSRYKLHLLAHNQPGYREIGPFIAHLHEWQDLEAFFVAYRDKLMAILRHPASRKNHTNVLMHIQGYFRKQLNDRQRAELRDVIVNYHAGHLPILAPLTLLKHYLAEHPDDYLLTQRYFSPYPDSLRLRLTAN</sequence>
<dbReference type="EMBL" id="JAZKKV010000001">
    <property type="protein sequence ID" value="MEE9652930.1"/>
    <property type="molecule type" value="Genomic_DNA"/>
</dbReference>
<dbReference type="Pfam" id="PF04463">
    <property type="entry name" value="2-thiour_desulf"/>
    <property type="match status" value="1"/>
</dbReference>
<dbReference type="Proteomes" id="UP001331691">
    <property type="component" value="Unassembled WGS sequence"/>
</dbReference>
<name>A0A3N2RWI1_9ENTR</name>
<dbReference type="PANTHER" id="PTHR30087">
    <property type="entry name" value="INNER MEMBRANE PROTEIN"/>
    <property type="match status" value="1"/>
</dbReference>
<comment type="caution">
    <text evidence="3">The sequence shown here is derived from an EMBL/GenBank/DDBJ whole genome shotgun (WGS) entry which is preliminary data.</text>
</comment>
<gene>
    <name evidence="3" type="ORF">EB837_17850</name>
    <name evidence="2" type="ORF">V4836_01905</name>
</gene>
<protein>
    <submittedName>
        <fullName evidence="3">DUF523 and DUF1722 domain-containing protein</fullName>
    </submittedName>
</protein>
<evidence type="ECO:0000313" key="2">
    <source>
        <dbReference type="EMBL" id="MEE9652930.1"/>
    </source>
</evidence>
<evidence type="ECO:0000313" key="5">
    <source>
        <dbReference type="Proteomes" id="UP001331691"/>
    </source>
</evidence>